<feature type="binding site" evidence="9">
    <location>
        <position position="261"/>
    </location>
    <ligand>
        <name>dimethylallyl diphosphate</name>
        <dbReference type="ChEBI" id="CHEBI:57623"/>
    </ligand>
</feature>
<evidence type="ECO:0000256" key="8">
    <source>
        <dbReference type="ARBA" id="ARBA00023136"/>
    </source>
</evidence>
<dbReference type="UniPathway" id="UPA00059">
    <property type="reaction ID" value="UER00105"/>
</dbReference>
<name>A0A7C4MM81_9BACT</name>
<dbReference type="HAMAP" id="MF_00191">
    <property type="entry name" value="IspH"/>
    <property type="match status" value="1"/>
</dbReference>
<feature type="binding site" evidence="9">
    <location>
        <position position="189"/>
    </location>
    <ligand>
        <name>[4Fe-4S] cluster</name>
        <dbReference type="ChEBI" id="CHEBI:49883"/>
    </ligand>
</feature>
<evidence type="ECO:0000256" key="3">
    <source>
        <dbReference type="ARBA" id="ARBA00022692"/>
    </source>
</evidence>
<reference evidence="11" key="1">
    <citation type="journal article" date="2020" name="mSystems">
        <title>Genome- and Community-Level Interaction Insights into Carbon Utilization and Element Cycling Functions of Hydrothermarchaeota in Hydrothermal Sediment.</title>
        <authorList>
            <person name="Zhou Z."/>
            <person name="Liu Y."/>
            <person name="Xu W."/>
            <person name="Pan J."/>
            <person name="Luo Z.H."/>
            <person name="Li M."/>
        </authorList>
    </citation>
    <scope>NUCLEOTIDE SEQUENCE [LARGE SCALE GENOMIC DNA]</scope>
    <source>
        <strain evidence="11">SpSt-477</strain>
    </source>
</reference>
<dbReference type="PANTHER" id="PTHR30426:SF0">
    <property type="entry name" value="4-HYDROXY-3-METHYLBUT-2-ENYL DIPHOSPHATE REDUCTASE"/>
    <property type="match status" value="1"/>
</dbReference>
<accession>A0A7C4MM81</accession>
<keyword evidence="9" id="KW-0414">Isoprene biosynthesis</keyword>
<evidence type="ECO:0000256" key="6">
    <source>
        <dbReference type="ARBA" id="ARBA00023004"/>
    </source>
</evidence>
<comment type="pathway">
    <text evidence="9">Isoprenoid biosynthesis; dimethylallyl diphosphate biosynthesis; dimethylallyl diphosphate from (2E)-4-hydroxy-3-methylbutenyl diphosphate: step 1/1.</text>
</comment>
<gene>
    <name evidence="9 11" type="primary">ispH</name>
    <name evidence="11" type="ORF">ENS29_05135</name>
</gene>
<feature type="binding site" evidence="9">
    <location>
        <position position="73"/>
    </location>
    <ligand>
        <name>dimethylallyl diphosphate</name>
        <dbReference type="ChEBI" id="CHEBI:57623"/>
    </ligand>
</feature>
<dbReference type="InterPro" id="IPR003451">
    <property type="entry name" value="LytB/IspH"/>
</dbReference>
<dbReference type="Gene3D" id="3.40.1010.20">
    <property type="entry name" value="4-hydroxy-3-methylbut-2-enyl diphosphate reductase, catalytic domain"/>
    <property type="match status" value="2"/>
</dbReference>
<feature type="binding site" evidence="9">
    <location>
        <position position="73"/>
    </location>
    <ligand>
        <name>(2E)-4-hydroxy-3-methylbut-2-enyl diphosphate</name>
        <dbReference type="ChEBI" id="CHEBI:128753"/>
    </ligand>
</feature>
<keyword evidence="6 9" id="KW-0408">Iron</keyword>
<dbReference type="Gene3D" id="3.40.50.11270">
    <property type="match status" value="1"/>
</dbReference>
<dbReference type="GO" id="GO:0050992">
    <property type="term" value="P:dimethylallyl diphosphate biosynthetic process"/>
    <property type="evidence" value="ECO:0007669"/>
    <property type="project" value="UniProtKB-UniRule"/>
</dbReference>
<keyword evidence="5 10" id="KW-1133">Transmembrane helix</keyword>
<feature type="binding site" evidence="9">
    <location>
        <position position="95"/>
    </location>
    <ligand>
        <name>[4Fe-4S] cluster</name>
        <dbReference type="ChEBI" id="CHEBI:49883"/>
    </ligand>
</feature>
<feature type="binding site" evidence="9">
    <location>
        <position position="219"/>
    </location>
    <ligand>
        <name>(2E)-4-hydroxy-3-methylbut-2-enyl diphosphate</name>
        <dbReference type="ChEBI" id="CHEBI:128753"/>
    </ligand>
</feature>
<feature type="transmembrane region" description="Helical" evidence="10">
    <location>
        <begin position="500"/>
        <end position="518"/>
    </location>
</feature>
<feature type="transmembrane region" description="Helical" evidence="10">
    <location>
        <begin position="325"/>
        <end position="345"/>
    </location>
</feature>
<dbReference type="PANTHER" id="PTHR30426">
    <property type="entry name" value="4-HYDROXY-3-METHYLBUT-2-ENYL DIPHOSPHATE REDUCTASE"/>
    <property type="match status" value="1"/>
</dbReference>
<dbReference type="AlphaFoldDB" id="A0A7C4MM81"/>
<dbReference type="CDD" id="cd13967">
    <property type="entry name" value="PT_UbiA_5"/>
    <property type="match status" value="1"/>
</dbReference>
<comment type="similarity">
    <text evidence="9">Belongs to the IspH family.</text>
</comment>
<dbReference type="EC" id="1.17.7.4" evidence="9"/>
<comment type="function">
    <text evidence="9">Catalyzes the conversion of 1-hydroxy-2-methyl-2-(E)-butenyl 4-diphosphate (HMBPP) into a mixture of isopentenyl diphosphate (IPP) and dimethylallyl diphosphate (DMAPP). Acts in the terminal step of the DOXP/MEP pathway for isoprenoid precursor biosynthesis.</text>
</comment>
<comment type="catalytic activity">
    <reaction evidence="9">
        <text>dimethylallyl diphosphate + 2 oxidized [2Fe-2S]-[ferredoxin] + H2O = (2E)-4-hydroxy-3-methylbut-2-enyl diphosphate + 2 reduced [2Fe-2S]-[ferredoxin] + 2 H(+)</text>
        <dbReference type="Rhea" id="RHEA:24825"/>
        <dbReference type="Rhea" id="RHEA-COMP:10000"/>
        <dbReference type="Rhea" id="RHEA-COMP:10001"/>
        <dbReference type="ChEBI" id="CHEBI:15377"/>
        <dbReference type="ChEBI" id="CHEBI:15378"/>
        <dbReference type="ChEBI" id="CHEBI:33737"/>
        <dbReference type="ChEBI" id="CHEBI:33738"/>
        <dbReference type="ChEBI" id="CHEBI:57623"/>
        <dbReference type="ChEBI" id="CHEBI:128753"/>
        <dbReference type="EC" id="1.17.7.4"/>
    </reaction>
</comment>
<comment type="caution">
    <text evidence="9">Lacks conserved residue(s) required for the propagation of feature annotation.</text>
</comment>
<feature type="binding site" evidence="9">
    <location>
        <position position="261"/>
    </location>
    <ligand>
        <name>isopentenyl diphosphate</name>
        <dbReference type="ChEBI" id="CHEBI:128769"/>
    </ligand>
</feature>
<feature type="binding site" evidence="9">
    <location>
        <position position="123"/>
    </location>
    <ligand>
        <name>isopentenyl diphosphate</name>
        <dbReference type="ChEBI" id="CHEBI:128769"/>
    </ligand>
</feature>
<dbReference type="GO" id="GO:0016114">
    <property type="term" value="P:terpenoid biosynthetic process"/>
    <property type="evidence" value="ECO:0007669"/>
    <property type="project" value="UniProtKB-UniRule"/>
</dbReference>
<feature type="binding site" evidence="9">
    <location>
        <position position="217"/>
    </location>
    <ligand>
        <name>dimethylallyl diphosphate</name>
        <dbReference type="ChEBI" id="CHEBI:57623"/>
    </ligand>
</feature>
<keyword evidence="9 11" id="KW-0560">Oxidoreductase</keyword>
<feature type="active site" description="Proton donor" evidence="9">
    <location>
        <position position="125"/>
    </location>
</feature>
<comment type="catalytic activity">
    <reaction evidence="9">
        <text>isopentenyl diphosphate + 2 oxidized [2Fe-2S]-[ferredoxin] + H2O = (2E)-4-hydroxy-3-methylbut-2-enyl diphosphate + 2 reduced [2Fe-2S]-[ferredoxin] + 2 H(+)</text>
        <dbReference type="Rhea" id="RHEA:24488"/>
        <dbReference type="Rhea" id="RHEA-COMP:10000"/>
        <dbReference type="Rhea" id="RHEA-COMP:10001"/>
        <dbReference type="ChEBI" id="CHEBI:15377"/>
        <dbReference type="ChEBI" id="CHEBI:15378"/>
        <dbReference type="ChEBI" id="CHEBI:33737"/>
        <dbReference type="ChEBI" id="CHEBI:33738"/>
        <dbReference type="ChEBI" id="CHEBI:128753"/>
        <dbReference type="ChEBI" id="CHEBI:128769"/>
        <dbReference type="EC" id="1.17.7.4"/>
    </reaction>
</comment>
<dbReference type="GO" id="GO:0016020">
    <property type="term" value="C:membrane"/>
    <property type="evidence" value="ECO:0007669"/>
    <property type="project" value="UniProtKB-SubCell"/>
</dbReference>
<evidence type="ECO:0000256" key="5">
    <source>
        <dbReference type="ARBA" id="ARBA00022989"/>
    </source>
</evidence>
<dbReference type="Pfam" id="PF01040">
    <property type="entry name" value="UbiA"/>
    <property type="match status" value="1"/>
</dbReference>
<evidence type="ECO:0000256" key="9">
    <source>
        <dbReference type="HAMAP-Rule" id="MF_00191"/>
    </source>
</evidence>
<feature type="transmembrane region" description="Helical" evidence="10">
    <location>
        <begin position="389"/>
        <end position="408"/>
    </location>
</feature>
<feature type="binding site" evidence="9">
    <location>
        <position position="73"/>
    </location>
    <ligand>
        <name>isopentenyl diphosphate</name>
        <dbReference type="ChEBI" id="CHEBI:128769"/>
    </ligand>
</feature>
<dbReference type="CDD" id="cd13944">
    <property type="entry name" value="lytB_ispH"/>
    <property type="match status" value="1"/>
</dbReference>
<protein>
    <recommendedName>
        <fullName evidence="9">4-hydroxy-3-methylbut-2-enyl diphosphate reductase</fullName>
        <shortName evidence="9">HMBPP reductase</shortName>
        <ecNumber evidence="9">1.17.7.4</ecNumber>
    </recommendedName>
</protein>
<dbReference type="GO" id="GO:0019288">
    <property type="term" value="P:isopentenyl diphosphate biosynthetic process, methylerythritol 4-phosphate pathway"/>
    <property type="evidence" value="ECO:0007669"/>
    <property type="project" value="UniProtKB-UniRule"/>
</dbReference>
<evidence type="ECO:0000256" key="7">
    <source>
        <dbReference type="ARBA" id="ARBA00023014"/>
    </source>
</evidence>
<dbReference type="GO" id="GO:0051539">
    <property type="term" value="F:4 iron, 4 sulfur cluster binding"/>
    <property type="evidence" value="ECO:0007669"/>
    <property type="project" value="UniProtKB-UniRule"/>
</dbReference>
<evidence type="ECO:0000313" key="11">
    <source>
        <dbReference type="EMBL" id="HGU32223.1"/>
    </source>
</evidence>
<keyword evidence="4 9" id="KW-0479">Metal-binding</keyword>
<feature type="binding site" evidence="9">
    <location>
        <position position="219"/>
    </location>
    <ligand>
        <name>dimethylallyl diphosphate</name>
        <dbReference type="ChEBI" id="CHEBI:57623"/>
    </ligand>
</feature>
<comment type="subcellular location">
    <subcellularLocation>
        <location evidence="1">Membrane</location>
        <topology evidence="1">Multi-pass membrane protein</topology>
    </subcellularLocation>
</comment>
<dbReference type="EMBL" id="DSUH01000116">
    <property type="protein sequence ID" value="HGU32223.1"/>
    <property type="molecule type" value="Genomic_DNA"/>
</dbReference>
<evidence type="ECO:0000256" key="4">
    <source>
        <dbReference type="ARBA" id="ARBA00022723"/>
    </source>
</evidence>
<evidence type="ECO:0000256" key="10">
    <source>
        <dbReference type="SAM" id="Phobius"/>
    </source>
</evidence>
<comment type="cofactor">
    <cofactor evidence="9">
        <name>[4Fe-4S] cluster</name>
        <dbReference type="ChEBI" id="CHEBI:49883"/>
    </cofactor>
    <text evidence="9">Binds 1 [4Fe-4S] cluster per subunit.</text>
</comment>
<dbReference type="GO" id="GO:0016765">
    <property type="term" value="F:transferase activity, transferring alkyl or aryl (other than methyl) groups"/>
    <property type="evidence" value="ECO:0007669"/>
    <property type="project" value="InterPro"/>
</dbReference>
<dbReference type="GO" id="GO:0051745">
    <property type="term" value="F:4-hydroxy-3-methylbut-2-enyl diphosphate reductase activity"/>
    <property type="evidence" value="ECO:0007669"/>
    <property type="project" value="UniProtKB-UniRule"/>
</dbReference>
<dbReference type="UniPathway" id="UPA00056">
    <property type="reaction ID" value="UER00097"/>
</dbReference>
<feature type="transmembrane region" description="Helical" evidence="10">
    <location>
        <begin position="457"/>
        <end position="475"/>
    </location>
</feature>
<feature type="binding site" evidence="9">
    <location>
        <position position="41"/>
    </location>
    <ligand>
        <name>dimethylallyl diphosphate</name>
        <dbReference type="ChEBI" id="CHEBI:57623"/>
    </ligand>
</feature>
<dbReference type="Pfam" id="PF02401">
    <property type="entry name" value="LYTB"/>
    <property type="match status" value="1"/>
</dbReference>
<feature type="binding site" evidence="9">
    <location>
        <position position="41"/>
    </location>
    <ligand>
        <name>(2E)-4-hydroxy-3-methylbut-2-enyl diphosphate</name>
        <dbReference type="ChEBI" id="CHEBI:128753"/>
    </ligand>
</feature>
<dbReference type="InterPro" id="IPR000537">
    <property type="entry name" value="UbiA_prenyltransferase"/>
</dbReference>
<feature type="binding site" evidence="9">
    <location>
        <position position="219"/>
    </location>
    <ligand>
        <name>isopentenyl diphosphate</name>
        <dbReference type="ChEBI" id="CHEBI:128769"/>
    </ligand>
</feature>
<keyword evidence="7 9" id="KW-0411">Iron-sulfur</keyword>
<feature type="binding site" evidence="9">
    <location>
        <position position="12"/>
    </location>
    <ligand>
        <name>[4Fe-4S] cluster</name>
        <dbReference type="ChEBI" id="CHEBI:49883"/>
    </ligand>
</feature>
<feature type="transmembrane region" description="Helical" evidence="10">
    <location>
        <begin position="295"/>
        <end position="319"/>
    </location>
</feature>
<keyword evidence="8 10" id="KW-0472">Membrane</keyword>
<feature type="transmembrane region" description="Helical" evidence="10">
    <location>
        <begin position="555"/>
        <end position="576"/>
    </location>
</feature>
<feature type="transmembrane region" description="Helical" evidence="10">
    <location>
        <begin position="366"/>
        <end position="383"/>
    </location>
</feature>
<feature type="transmembrane region" description="Helical" evidence="10">
    <location>
        <begin position="428"/>
        <end position="445"/>
    </location>
</feature>
<feature type="binding site" evidence="9">
    <location>
        <position position="41"/>
    </location>
    <ligand>
        <name>isopentenyl diphosphate</name>
        <dbReference type="ChEBI" id="CHEBI:128769"/>
    </ligand>
</feature>
<evidence type="ECO:0000256" key="2">
    <source>
        <dbReference type="ARBA" id="ARBA00022485"/>
    </source>
</evidence>
<feature type="binding site" evidence="9">
    <location>
        <position position="161"/>
    </location>
    <ligand>
        <name>(2E)-4-hydroxy-3-methylbut-2-enyl diphosphate</name>
        <dbReference type="ChEBI" id="CHEBI:128753"/>
    </ligand>
</feature>
<feature type="binding site" evidence="9">
    <location>
        <position position="261"/>
    </location>
    <ligand>
        <name>(2E)-4-hydroxy-3-methylbut-2-enyl diphosphate</name>
        <dbReference type="ChEBI" id="CHEBI:128753"/>
    </ligand>
</feature>
<feature type="binding site" evidence="9">
    <location>
        <position position="123"/>
    </location>
    <ligand>
        <name>dimethylallyl diphosphate</name>
        <dbReference type="ChEBI" id="CHEBI:57623"/>
    </ligand>
</feature>
<feature type="binding site" evidence="9">
    <location>
        <position position="123"/>
    </location>
    <ligand>
        <name>(2E)-4-hydroxy-3-methylbut-2-enyl diphosphate</name>
        <dbReference type="ChEBI" id="CHEBI:128753"/>
    </ligand>
</feature>
<sequence>MKIVVARTAGFCMGVKRAVEMVLDAPSEQEPPIQTYGPLIHNPQVLELLEEKGIRVLDSVPDAGSGTVIIRAHGVPPEEKTALVQAGFRVIDATCPRVIKVQQIIRKHARQGFSIVILGDADHPEVKGLKGFSEGKGFVVADLDELSRLPVFERAIVVAQTTYNSNLFLEVKQWLLQHRPDYTVFDTICDSTSTRQAEVRELARVCDLLIVVGGKTSGNTRRLAEVAEQNGVRTLAVESDMDIDPAALEGVNVVGITAGASTPNWVINRVVRRVEGLSLKRSLGVKRTWFVLQQALLLTNVYVALGAGALCVACSKLLSIPGSKGHAVIAMLYVLSMHMLNNLTGSHADRYNDPDREKFYRRHRRPLGIMAVVSGAAGIWYAFGLGWVPFLVLLFMSVTGLSYNVPVIPHRPKVRIRRLRDIPGSKTVLIAVAWGVVTALLPALSHFRMLPIEALPVFLWGSGLVFVRTAFFDILDMQGDRIVGRETIPLVLGEEKTFRMLYVFLYALGLLPILGVLLGWFPHWAVFLAICPALMGWIIGWHRRGHMMPGIRLEFRMETALLLSGAVAGAAALLGLP</sequence>
<feature type="binding site" evidence="9">
    <location>
        <position position="217"/>
    </location>
    <ligand>
        <name>isopentenyl diphosphate</name>
        <dbReference type="ChEBI" id="CHEBI:128769"/>
    </ligand>
</feature>
<keyword evidence="2 9" id="KW-0004">4Fe-4S</keyword>
<keyword evidence="3 10" id="KW-0812">Transmembrane</keyword>
<comment type="pathway">
    <text evidence="9">Isoprenoid biosynthesis; isopentenyl diphosphate biosynthesis via DXP pathway; isopentenyl diphosphate from 1-deoxy-D-xylulose 5-phosphate: step 6/6.</text>
</comment>
<feature type="binding site" evidence="9">
    <location>
        <position position="217"/>
    </location>
    <ligand>
        <name>(2E)-4-hydroxy-3-methylbut-2-enyl diphosphate</name>
        <dbReference type="ChEBI" id="CHEBI:128753"/>
    </ligand>
</feature>
<comment type="caution">
    <text evidence="11">The sequence shown here is derived from an EMBL/GenBank/DDBJ whole genome shotgun (WGS) entry which is preliminary data.</text>
</comment>
<evidence type="ECO:0000256" key="1">
    <source>
        <dbReference type="ARBA" id="ARBA00004141"/>
    </source>
</evidence>
<dbReference type="GO" id="GO:0046872">
    <property type="term" value="F:metal ion binding"/>
    <property type="evidence" value="ECO:0007669"/>
    <property type="project" value="UniProtKB-KW"/>
</dbReference>
<feature type="transmembrane region" description="Helical" evidence="10">
    <location>
        <begin position="524"/>
        <end position="543"/>
    </location>
</feature>
<organism evidence="11">
    <name type="scientific">Desulfatirhabdium butyrativorans</name>
    <dbReference type="NCBI Taxonomy" id="340467"/>
    <lineage>
        <taxon>Bacteria</taxon>
        <taxon>Pseudomonadati</taxon>
        <taxon>Thermodesulfobacteriota</taxon>
        <taxon>Desulfobacteria</taxon>
        <taxon>Desulfobacterales</taxon>
        <taxon>Desulfatirhabdiaceae</taxon>
        <taxon>Desulfatirhabdium</taxon>
    </lineage>
</organism>
<dbReference type="NCBIfam" id="TIGR00216">
    <property type="entry name" value="ispH_lytB"/>
    <property type="match status" value="1"/>
</dbReference>
<proteinExistence type="inferred from homology"/>